<comment type="subcellular location">
    <subcellularLocation>
        <location evidence="1">Cell membrane</location>
        <topology evidence="1">Multi-pass membrane protein</topology>
    </subcellularLocation>
</comment>
<dbReference type="EMBL" id="PTIY01000003">
    <property type="protein sequence ID" value="PPK72631.1"/>
    <property type="molecule type" value="Genomic_DNA"/>
</dbReference>
<keyword evidence="3" id="KW-0813">Transport</keyword>
<dbReference type="InterPro" id="IPR047817">
    <property type="entry name" value="ABC2_TM_bact-type"/>
</dbReference>
<evidence type="ECO:0000256" key="6">
    <source>
        <dbReference type="ARBA" id="ARBA00022989"/>
    </source>
</evidence>
<feature type="domain" description="ABC transmembrane type-2" evidence="9">
    <location>
        <begin position="152"/>
        <end position="382"/>
    </location>
</feature>
<dbReference type="InterPro" id="IPR051449">
    <property type="entry name" value="ABC-2_transporter_component"/>
</dbReference>
<keyword evidence="7 8" id="KW-0472">Membrane</keyword>
<comment type="caution">
    <text evidence="10">The sequence shown here is derived from an EMBL/GenBank/DDBJ whole genome shotgun (WGS) entry which is preliminary data.</text>
</comment>
<name>A0A2S6H5C7_9GAMM</name>
<dbReference type="Gene3D" id="3.40.1710.10">
    <property type="entry name" value="abc type-2 transporter like domain"/>
    <property type="match status" value="1"/>
</dbReference>
<evidence type="ECO:0000256" key="3">
    <source>
        <dbReference type="ARBA" id="ARBA00022448"/>
    </source>
</evidence>
<accession>A0A2S6H5C7</accession>
<evidence type="ECO:0000313" key="10">
    <source>
        <dbReference type="EMBL" id="PPK72631.1"/>
    </source>
</evidence>
<proteinExistence type="inferred from homology"/>
<dbReference type="Pfam" id="PF12698">
    <property type="entry name" value="ABC2_membrane_3"/>
    <property type="match status" value="1"/>
</dbReference>
<evidence type="ECO:0000256" key="2">
    <source>
        <dbReference type="ARBA" id="ARBA00007783"/>
    </source>
</evidence>
<evidence type="ECO:0000256" key="8">
    <source>
        <dbReference type="SAM" id="Phobius"/>
    </source>
</evidence>
<keyword evidence="11" id="KW-1185">Reference proteome</keyword>
<organism evidence="10 11">
    <name type="scientific">Methylobacter tundripaludum</name>
    <dbReference type="NCBI Taxonomy" id="173365"/>
    <lineage>
        <taxon>Bacteria</taxon>
        <taxon>Pseudomonadati</taxon>
        <taxon>Pseudomonadota</taxon>
        <taxon>Gammaproteobacteria</taxon>
        <taxon>Methylococcales</taxon>
        <taxon>Methylococcaceae</taxon>
        <taxon>Methylobacter</taxon>
    </lineage>
</organism>
<dbReference type="InterPro" id="IPR013525">
    <property type="entry name" value="ABC2_TM"/>
</dbReference>
<dbReference type="AlphaFoldDB" id="A0A2S6H5C7"/>
<feature type="transmembrane region" description="Helical" evidence="8">
    <location>
        <begin position="188"/>
        <end position="212"/>
    </location>
</feature>
<evidence type="ECO:0000259" key="9">
    <source>
        <dbReference type="PROSITE" id="PS51012"/>
    </source>
</evidence>
<feature type="transmembrane region" description="Helical" evidence="8">
    <location>
        <begin position="360"/>
        <end position="379"/>
    </location>
</feature>
<reference evidence="10 11" key="1">
    <citation type="submission" date="2018-02" db="EMBL/GenBank/DDBJ databases">
        <title>Subsurface microbial communities from deep shales in Ohio and West Virginia, USA.</title>
        <authorList>
            <person name="Wrighton K."/>
        </authorList>
    </citation>
    <scope>NUCLEOTIDE SEQUENCE [LARGE SCALE GENOMIC DNA]</scope>
    <source>
        <strain evidence="10 11">OWC-G53F</strain>
    </source>
</reference>
<dbReference type="GO" id="GO:0140359">
    <property type="term" value="F:ABC-type transporter activity"/>
    <property type="evidence" value="ECO:0007669"/>
    <property type="project" value="InterPro"/>
</dbReference>
<evidence type="ECO:0000256" key="4">
    <source>
        <dbReference type="ARBA" id="ARBA00022475"/>
    </source>
</evidence>
<gene>
    <name evidence="10" type="ORF">B0F88_10364</name>
</gene>
<keyword evidence="4" id="KW-1003">Cell membrane</keyword>
<evidence type="ECO:0000256" key="5">
    <source>
        <dbReference type="ARBA" id="ARBA00022692"/>
    </source>
</evidence>
<dbReference type="Proteomes" id="UP000238071">
    <property type="component" value="Unassembled WGS sequence"/>
</dbReference>
<keyword evidence="5 8" id="KW-0812">Transmembrane</keyword>
<dbReference type="PROSITE" id="PS51012">
    <property type="entry name" value="ABC_TM2"/>
    <property type="match status" value="1"/>
</dbReference>
<evidence type="ECO:0000256" key="7">
    <source>
        <dbReference type="ARBA" id="ARBA00023136"/>
    </source>
</evidence>
<feature type="transmembrane region" description="Helical" evidence="8">
    <location>
        <begin position="300"/>
        <end position="318"/>
    </location>
</feature>
<dbReference type="PANTHER" id="PTHR30294:SF47">
    <property type="entry name" value="INNER MEMBRANE TRANSPORT PERMEASE YHHJ"/>
    <property type="match status" value="1"/>
</dbReference>
<dbReference type="GO" id="GO:0005886">
    <property type="term" value="C:plasma membrane"/>
    <property type="evidence" value="ECO:0007669"/>
    <property type="project" value="UniProtKB-SubCell"/>
</dbReference>
<comment type="similarity">
    <text evidence="2">Belongs to the ABC-2 integral membrane protein family.</text>
</comment>
<dbReference type="RefSeq" id="WP_104422731.1">
    <property type="nucleotide sequence ID" value="NZ_PTIY01000003.1"/>
</dbReference>
<dbReference type="PANTHER" id="PTHR30294">
    <property type="entry name" value="MEMBRANE COMPONENT OF ABC TRANSPORTER YHHJ-RELATED"/>
    <property type="match status" value="1"/>
</dbReference>
<protein>
    <submittedName>
        <fullName evidence="10">ABC-2 type transport system permease protein</fullName>
    </submittedName>
</protein>
<evidence type="ECO:0000313" key="11">
    <source>
        <dbReference type="Proteomes" id="UP000238071"/>
    </source>
</evidence>
<sequence>MNSNRFLLWWDRVIAMTVKELKQLFRDPVLLAIIVYFFTADVYLAGEGIKLNLHNASVMVIDHDHSAASRELIYRFRPPYFDLKGEISGKKEAENLLNKGKVLAVLDIPEHFQRNLLRGKQVAVQLQVDTSDTVLGTLATSYAAQITADFGQDFAMQELGPVTGQTDNLPVIEDRHRVLYNPNQIDGWFMSISELLTVITILSMLLPAAAAVREKERGTIEQLAVSPLTPLQILLPKVIAMSLVILLGTAVCLFLIIIPAFHLPVKGSIPLFFAVTALYVFATSGIGLFIATASRTLGQVTMLVVLLMMPILLLSGVWTPPEAMPQGLRWAMTFSPLYYLTEMSYAILLKGADMYILKDLLLGLTLLGIAFFSFGVWRFRRQFG</sequence>
<dbReference type="OrthoDB" id="9808686at2"/>
<evidence type="ECO:0000256" key="1">
    <source>
        <dbReference type="ARBA" id="ARBA00004651"/>
    </source>
</evidence>
<keyword evidence="6 8" id="KW-1133">Transmembrane helix</keyword>
<feature type="transmembrane region" description="Helical" evidence="8">
    <location>
        <begin position="233"/>
        <end position="257"/>
    </location>
</feature>
<feature type="transmembrane region" description="Helical" evidence="8">
    <location>
        <begin position="269"/>
        <end position="293"/>
    </location>
</feature>